<evidence type="ECO:0000313" key="9">
    <source>
        <dbReference type="EMBL" id="NXI90671.1"/>
    </source>
</evidence>
<organism evidence="9 10">
    <name type="scientific">Psophia crepitans</name>
    <name type="common">common trumpeter</name>
    <dbReference type="NCBI Taxonomy" id="54359"/>
    <lineage>
        <taxon>Eukaryota</taxon>
        <taxon>Metazoa</taxon>
        <taxon>Chordata</taxon>
        <taxon>Craniata</taxon>
        <taxon>Vertebrata</taxon>
        <taxon>Euteleostomi</taxon>
        <taxon>Archelosauria</taxon>
        <taxon>Archosauria</taxon>
        <taxon>Dinosauria</taxon>
        <taxon>Saurischia</taxon>
        <taxon>Theropoda</taxon>
        <taxon>Coelurosauria</taxon>
        <taxon>Aves</taxon>
        <taxon>Neognathae</taxon>
        <taxon>Neoaves</taxon>
        <taxon>Gruiformes</taxon>
        <taxon>Psophiidae</taxon>
        <taxon>Psophia</taxon>
    </lineage>
</organism>
<dbReference type="PANTHER" id="PTHR14009:SF13">
    <property type="entry name" value="LETM1 DOMAIN-CONTAINING PROTEIN 1"/>
    <property type="match status" value="1"/>
</dbReference>
<keyword evidence="2" id="KW-0812">Transmembrane</keyword>
<dbReference type="EMBL" id="VWZZ01000826">
    <property type="protein sequence ID" value="NXI90671.1"/>
    <property type="molecule type" value="Genomic_DNA"/>
</dbReference>
<reference evidence="9 10" key="1">
    <citation type="submission" date="2019-09" db="EMBL/GenBank/DDBJ databases">
        <title>Bird 10,000 Genomes (B10K) Project - Family phase.</title>
        <authorList>
            <person name="Zhang G."/>
        </authorList>
    </citation>
    <scope>NUCLEOTIDE SEQUENCE [LARGE SCALE GENOMIC DNA]</scope>
    <source>
        <strain evidence="9">B10K-DU-001-60</strain>
        <tissue evidence="9">Muscle</tissue>
    </source>
</reference>
<protein>
    <submittedName>
        <fullName evidence="9">LTMD1 protein</fullName>
    </submittedName>
</protein>
<name>A0A7K9WZX8_9GRUI</name>
<evidence type="ECO:0000256" key="7">
    <source>
        <dbReference type="PROSITE-ProRule" id="PRU01094"/>
    </source>
</evidence>
<dbReference type="Pfam" id="PF07766">
    <property type="entry name" value="LETM1_RBD"/>
    <property type="match status" value="1"/>
</dbReference>
<dbReference type="AlphaFoldDB" id="A0A7K9WZX8"/>
<evidence type="ECO:0000256" key="4">
    <source>
        <dbReference type="ARBA" id="ARBA00022989"/>
    </source>
</evidence>
<feature type="domain" description="Letm1 RBD" evidence="8">
    <location>
        <begin position="4"/>
        <end position="138"/>
    </location>
</feature>
<feature type="non-terminal residue" evidence="9">
    <location>
        <position position="1"/>
    </location>
</feature>
<keyword evidence="6" id="KW-0472">Membrane</keyword>
<keyword evidence="4" id="KW-1133">Transmembrane helix</keyword>
<dbReference type="InterPro" id="IPR033122">
    <property type="entry name" value="LETM1-like_RBD"/>
</dbReference>
<accession>A0A7K9WZX8</accession>
<comment type="subcellular location">
    <subcellularLocation>
        <location evidence="1">Mitochondrion inner membrane</location>
        <topology evidence="1">Single-pass membrane protein</topology>
    </subcellularLocation>
</comment>
<gene>
    <name evidence="9" type="primary">Letmd1</name>
    <name evidence="9" type="ORF">PSOCRE_R15426</name>
</gene>
<keyword evidence="3" id="KW-0999">Mitochondrion inner membrane</keyword>
<sequence>FLDAYDAIRRDSYPHVVTSLALAARSLPEPRLQRRLQELCAEVQRGAQPRVAELYAVRGLFSESPLGLNKLQASHVRALSRVLFLTPHLPTFFLRRRLRSHVLEIRHLDRAMLRLGLGRLSEEELKAVRFLQRRRRAR</sequence>
<evidence type="ECO:0000313" key="10">
    <source>
        <dbReference type="Proteomes" id="UP000587472"/>
    </source>
</evidence>
<evidence type="ECO:0000259" key="8">
    <source>
        <dbReference type="PROSITE" id="PS51758"/>
    </source>
</evidence>
<dbReference type="InterPro" id="IPR044202">
    <property type="entry name" value="LETM1/MDM38-like"/>
</dbReference>
<keyword evidence="5 7" id="KW-0496">Mitochondrion</keyword>
<evidence type="ECO:0000256" key="3">
    <source>
        <dbReference type="ARBA" id="ARBA00022792"/>
    </source>
</evidence>
<evidence type="ECO:0000256" key="5">
    <source>
        <dbReference type="ARBA" id="ARBA00023128"/>
    </source>
</evidence>
<dbReference type="Proteomes" id="UP000587472">
    <property type="component" value="Unassembled WGS sequence"/>
</dbReference>
<proteinExistence type="predicted"/>
<dbReference type="GO" id="GO:0043022">
    <property type="term" value="F:ribosome binding"/>
    <property type="evidence" value="ECO:0007669"/>
    <property type="project" value="InterPro"/>
</dbReference>
<dbReference type="PROSITE" id="PS51758">
    <property type="entry name" value="LETM1_RBD"/>
    <property type="match status" value="1"/>
</dbReference>
<keyword evidence="10" id="KW-1185">Reference proteome</keyword>
<dbReference type="PANTHER" id="PTHR14009">
    <property type="entry name" value="LEUCINE ZIPPER-EF-HAND CONTAINING TRANSMEMBRANE PROTEIN"/>
    <property type="match status" value="1"/>
</dbReference>
<evidence type="ECO:0000256" key="6">
    <source>
        <dbReference type="ARBA" id="ARBA00023136"/>
    </source>
</evidence>
<evidence type="ECO:0000256" key="1">
    <source>
        <dbReference type="ARBA" id="ARBA00004434"/>
    </source>
</evidence>
<evidence type="ECO:0000256" key="2">
    <source>
        <dbReference type="ARBA" id="ARBA00022692"/>
    </source>
</evidence>
<comment type="caution">
    <text evidence="9">The sequence shown here is derived from an EMBL/GenBank/DDBJ whole genome shotgun (WGS) entry which is preliminary data.</text>
</comment>
<dbReference type="GO" id="GO:0030003">
    <property type="term" value="P:intracellular monoatomic cation homeostasis"/>
    <property type="evidence" value="ECO:0007669"/>
    <property type="project" value="TreeGrafter"/>
</dbReference>
<feature type="non-terminal residue" evidence="9">
    <location>
        <position position="138"/>
    </location>
</feature>
<dbReference type="GO" id="GO:0005743">
    <property type="term" value="C:mitochondrial inner membrane"/>
    <property type="evidence" value="ECO:0007669"/>
    <property type="project" value="UniProtKB-SubCell"/>
</dbReference>